<keyword evidence="6" id="KW-1185">Reference proteome</keyword>
<dbReference type="Proteomes" id="UP000435649">
    <property type="component" value="Unassembled WGS sequence"/>
</dbReference>
<reference evidence="5 6" key="1">
    <citation type="submission" date="2019-08" db="EMBL/GenBank/DDBJ databases">
        <title>In-depth cultivation of the pig gut microbiome towards novel bacterial diversity and tailored functional studies.</title>
        <authorList>
            <person name="Wylensek D."/>
            <person name="Hitch T.C.A."/>
            <person name="Clavel T."/>
        </authorList>
    </citation>
    <scope>NUCLEOTIDE SEQUENCE [LARGE SCALE GENOMIC DNA]</scope>
    <source>
        <strain evidence="5 6">BBE-744-WT-12</strain>
    </source>
</reference>
<feature type="domain" description="Mannosylglycerate hydrolase MGH1-like glycoside hydrolase" evidence="4">
    <location>
        <begin position="93"/>
        <end position="387"/>
    </location>
</feature>
<evidence type="ECO:0000256" key="2">
    <source>
        <dbReference type="ARBA" id="ARBA00022801"/>
    </source>
</evidence>
<dbReference type="Gene3D" id="1.50.10.10">
    <property type="match status" value="1"/>
</dbReference>
<evidence type="ECO:0000313" key="5">
    <source>
        <dbReference type="EMBL" id="MST98334.1"/>
    </source>
</evidence>
<dbReference type="InterPro" id="IPR008928">
    <property type="entry name" value="6-hairpin_glycosidase_sf"/>
</dbReference>
<comment type="caution">
    <text evidence="5">The sequence shown here is derived from an EMBL/GenBank/DDBJ whole genome shotgun (WGS) entry which is preliminary data.</text>
</comment>
<dbReference type="InterPro" id="IPR004888">
    <property type="entry name" value="Glycoside_hydrolase_63"/>
</dbReference>
<dbReference type="GO" id="GO:0006487">
    <property type="term" value="P:protein N-linked glycosylation"/>
    <property type="evidence" value="ECO:0007669"/>
    <property type="project" value="TreeGrafter"/>
</dbReference>
<name>A0A844G5U9_9BACT</name>
<evidence type="ECO:0000256" key="1">
    <source>
        <dbReference type="ARBA" id="ARBA00010833"/>
    </source>
</evidence>
<dbReference type="Pfam" id="PF22422">
    <property type="entry name" value="MGH1-like_GH"/>
    <property type="match status" value="1"/>
</dbReference>
<dbReference type="AlphaFoldDB" id="A0A844G5U9"/>
<comment type="similarity">
    <text evidence="1">Belongs to the glycosyl hydrolase 63 family.</text>
</comment>
<gene>
    <name evidence="5" type="ORF">FYJ85_14925</name>
</gene>
<evidence type="ECO:0000259" key="4">
    <source>
        <dbReference type="Pfam" id="PF22422"/>
    </source>
</evidence>
<accession>A0A844G5U9</accession>
<dbReference type="EMBL" id="VUNS01000018">
    <property type="protein sequence ID" value="MST98334.1"/>
    <property type="molecule type" value="Genomic_DNA"/>
</dbReference>
<dbReference type="PANTHER" id="PTHR10412">
    <property type="entry name" value="MANNOSYL-OLIGOSACCHARIDE GLUCOSIDASE"/>
    <property type="match status" value="1"/>
</dbReference>
<evidence type="ECO:0000313" key="6">
    <source>
        <dbReference type="Proteomes" id="UP000435649"/>
    </source>
</evidence>
<dbReference type="PANTHER" id="PTHR10412:SF11">
    <property type="entry name" value="MANNOSYL-OLIGOSACCHARIDE GLUCOSIDASE"/>
    <property type="match status" value="1"/>
</dbReference>
<sequence length="410" mass="46460">MTAADEFYEAALRIADRKLDREGPFGPVLRPRLGTGGNFSDLFLWDTVFCIFWAKYHPERYPLENSLDNFYRLADVDGFISRQYLPTGESKWSKEHPISFAPPILAWAELELAEAGLFPGRLERVYPALVRHHAFCRAHFRQPDGMFFSDPFGCGLDNLPRWPRSGPDPTGGIPLRKEHIHPAFQATTGKKLLPDPRFCWNRQADWIDTSAQMAFNARNLARIAERIGCPGREIDAYRQEHAAIAAAINRIAWSEADGFYFDTLADGTPIRRFFATSYWTLPAGVVPEERLDRYLAHLNDPAKFCRPVPVPTLAADDPDYDPENGYSAGPVWIFMDYMILRGLRSCGREALARSIASKLFEGTLRLFRSTGTIWENYSPEDSGRPAKGEPDFCGWSALAPIAVRREFLDC</sequence>
<organism evidence="5 6">
    <name type="scientific">Victivallis lenta</name>
    <dbReference type="NCBI Taxonomy" id="2606640"/>
    <lineage>
        <taxon>Bacteria</taxon>
        <taxon>Pseudomonadati</taxon>
        <taxon>Lentisphaerota</taxon>
        <taxon>Lentisphaeria</taxon>
        <taxon>Victivallales</taxon>
        <taxon>Victivallaceae</taxon>
        <taxon>Victivallis</taxon>
    </lineage>
</organism>
<dbReference type="GO" id="GO:0009311">
    <property type="term" value="P:oligosaccharide metabolic process"/>
    <property type="evidence" value="ECO:0007669"/>
    <property type="project" value="InterPro"/>
</dbReference>
<dbReference type="GO" id="GO:0004573">
    <property type="term" value="F:Glc3Man9GlcNAc2 oligosaccharide glucosidase activity"/>
    <property type="evidence" value="ECO:0007669"/>
    <property type="project" value="InterPro"/>
</dbReference>
<dbReference type="InterPro" id="IPR054491">
    <property type="entry name" value="MGH1-like_GH"/>
</dbReference>
<protein>
    <recommendedName>
        <fullName evidence="4">Mannosylglycerate hydrolase MGH1-like glycoside hydrolase domain-containing protein</fullName>
    </recommendedName>
</protein>
<dbReference type="RefSeq" id="WP_106053442.1">
    <property type="nucleotide sequence ID" value="NZ_CALXOB010000014.1"/>
</dbReference>
<evidence type="ECO:0000256" key="3">
    <source>
        <dbReference type="ARBA" id="ARBA00023295"/>
    </source>
</evidence>
<keyword evidence="3" id="KW-0326">Glycosidase</keyword>
<proteinExistence type="inferred from homology"/>
<dbReference type="InterPro" id="IPR012341">
    <property type="entry name" value="6hp_glycosidase-like_sf"/>
</dbReference>
<dbReference type="SUPFAM" id="SSF48208">
    <property type="entry name" value="Six-hairpin glycosidases"/>
    <property type="match status" value="1"/>
</dbReference>
<keyword evidence="2" id="KW-0378">Hydrolase</keyword>